<keyword evidence="1" id="KW-0479">Metal-binding</keyword>
<organism evidence="6 7">
    <name type="scientific">Diaphorina citri</name>
    <name type="common">Asian citrus psyllid</name>
    <dbReference type="NCBI Taxonomy" id="121845"/>
    <lineage>
        <taxon>Eukaryota</taxon>
        <taxon>Metazoa</taxon>
        <taxon>Ecdysozoa</taxon>
        <taxon>Arthropoda</taxon>
        <taxon>Hexapoda</taxon>
        <taxon>Insecta</taxon>
        <taxon>Pterygota</taxon>
        <taxon>Neoptera</taxon>
        <taxon>Paraneoptera</taxon>
        <taxon>Hemiptera</taxon>
        <taxon>Sternorrhyncha</taxon>
        <taxon>Psylloidea</taxon>
        <taxon>Psyllidae</taxon>
        <taxon>Diaphorininae</taxon>
        <taxon>Diaphorina</taxon>
    </lineage>
</organism>
<feature type="domain" description="C2H2-type" evidence="5">
    <location>
        <begin position="44"/>
        <end position="71"/>
    </location>
</feature>
<evidence type="ECO:0000256" key="1">
    <source>
        <dbReference type="ARBA" id="ARBA00022723"/>
    </source>
</evidence>
<keyword evidence="6" id="KW-1185">Reference proteome</keyword>
<sequence>LCCLTEVRCQYCKHSLSVSNGFEIVLSHTKSCTYISRPDHNYRFVCYTCPYHTTYSQSMKSHLRKHSGEKPYKCLFCDYHCTQSGPLRRHMKIKHLMESSNSHDITYVLDQAL</sequence>
<dbReference type="RefSeq" id="XP_026685784.1">
    <property type="nucleotide sequence ID" value="XM_026829983.1"/>
</dbReference>
<gene>
    <name evidence="7" type="primary">LOC113471100</name>
</gene>
<dbReference type="SUPFAM" id="SSF57667">
    <property type="entry name" value="beta-beta-alpha zinc fingers"/>
    <property type="match status" value="1"/>
</dbReference>
<proteinExistence type="predicted"/>
<dbReference type="Gene3D" id="3.30.160.60">
    <property type="entry name" value="Classic Zinc Finger"/>
    <property type="match status" value="2"/>
</dbReference>
<evidence type="ECO:0000313" key="6">
    <source>
        <dbReference type="Proteomes" id="UP000079169"/>
    </source>
</evidence>
<reference evidence="7" key="1">
    <citation type="submission" date="2025-08" db="UniProtKB">
        <authorList>
            <consortium name="RefSeq"/>
        </authorList>
    </citation>
    <scope>IDENTIFICATION</scope>
</reference>
<dbReference type="KEGG" id="dci:113471100"/>
<name>A0A3Q0JBH2_DIACI</name>
<dbReference type="PaxDb" id="121845-A0A3Q0JBH2"/>
<evidence type="ECO:0000313" key="7">
    <source>
        <dbReference type="RefSeq" id="XP_026685784.1"/>
    </source>
</evidence>
<dbReference type="PROSITE" id="PS50157">
    <property type="entry name" value="ZINC_FINGER_C2H2_2"/>
    <property type="match status" value="2"/>
</dbReference>
<dbReference type="Proteomes" id="UP000079169">
    <property type="component" value="Unplaced"/>
</dbReference>
<dbReference type="FunFam" id="3.30.160.60:FF:000065">
    <property type="entry name" value="B-cell CLL/lymphoma 6, member B"/>
    <property type="match status" value="1"/>
</dbReference>
<dbReference type="InterPro" id="IPR013087">
    <property type="entry name" value="Znf_C2H2_type"/>
</dbReference>
<evidence type="ECO:0000256" key="3">
    <source>
        <dbReference type="ARBA" id="ARBA00022833"/>
    </source>
</evidence>
<evidence type="ECO:0000259" key="5">
    <source>
        <dbReference type="PROSITE" id="PS50157"/>
    </source>
</evidence>
<keyword evidence="2 4" id="KW-0863">Zinc-finger</keyword>
<dbReference type="STRING" id="121845.A0A3Q0JBH2"/>
<feature type="domain" description="C2H2-type" evidence="5">
    <location>
        <begin position="72"/>
        <end position="100"/>
    </location>
</feature>
<accession>A0A3Q0JBH2</accession>
<dbReference type="SMART" id="SM00355">
    <property type="entry name" value="ZnF_C2H2"/>
    <property type="match status" value="2"/>
</dbReference>
<dbReference type="InterPro" id="IPR036236">
    <property type="entry name" value="Znf_C2H2_sf"/>
</dbReference>
<evidence type="ECO:0000256" key="2">
    <source>
        <dbReference type="ARBA" id="ARBA00022771"/>
    </source>
</evidence>
<dbReference type="GO" id="GO:0008270">
    <property type="term" value="F:zinc ion binding"/>
    <property type="evidence" value="ECO:0007669"/>
    <property type="project" value="UniProtKB-KW"/>
</dbReference>
<keyword evidence="3" id="KW-0862">Zinc</keyword>
<protein>
    <submittedName>
        <fullName evidence="7">Zinc finger protein 64 homolog, isoforms 3 and 4-like</fullName>
    </submittedName>
</protein>
<dbReference type="GeneID" id="113471100"/>
<dbReference type="PROSITE" id="PS00028">
    <property type="entry name" value="ZINC_FINGER_C2H2_1"/>
    <property type="match status" value="1"/>
</dbReference>
<feature type="non-terminal residue" evidence="7">
    <location>
        <position position="1"/>
    </location>
</feature>
<dbReference type="AlphaFoldDB" id="A0A3Q0JBH2"/>
<evidence type="ECO:0000256" key="4">
    <source>
        <dbReference type="PROSITE-ProRule" id="PRU00042"/>
    </source>
</evidence>